<evidence type="ECO:0000256" key="12">
    <source>
        <dbReference type="ARBA" id="ARBA00031871"/>
    </source>
</evidence>
<dbReference type="STRING" id="53326.A0A016S6B1"/>
<dbReference type="Pfam" id="PF01507">
    <property type="entry name" value="PAPS_reduct"/>
    <property type="match status" value="2"/>
</dbReference>
<dbReference type="CDD" id="cd23948">
    <property type="entry name" value="FAD_synthase"/>
    <property type="match status" value="1"/>
</dbReference>
<dbReference type="GO" id="GO:0003919">
    <property type="term" value="F:FMN adenylyltransferase activity"/>
    <property type="evidence" value="ECO:0007669"/>
    <property type="project" value="UniProtKB-EC"/>
</dbReference>
<evidence type="ECO:0000313" key="16">
    <source>
        <dbReference type="Proteomes" id="UP000024635"/>
    </source>
</evidence>
<comment type="catalytic activity">
    <reaction evidence="13">
        <text>FMN + ATP + H(+) = FAD + diphosphate</text>
        <dbReference type="Rhea" id="RHEA:17237"/>
        <dbReference type="ChEBI" id="CHEBI:15378"/>
        <dbReference type="ChEBI" id="CHEBI:30616"/>
        <dbReference type="ChEBI" id="CHEBI:33019"/>
        <dbReference type="ChEBI" id="CHEBI:57692"/>
        <dbReference type="ChEBI" id="CHEBI:58210"/>
        <dbReference type="EC" id="2.7.7.2"/>
    </reaction>
</comment>
<evidence type="ECO:0000313" key="15">
    <source>
        <dbReference type="EMBL" id="EYB85991.1"/>
    </source>
</evidence>
<dbReference type="SMART" id="SM00852">
    <property type="entry name" value="MoCF_biosynth"/>
    <property type="match status" value="1"/>
</dbReference>
<evidence type="ECO:0000256" key="11">
    <source>
        <dbReference type="ARBA" id="ARBA00031145"/>
    </source>
</evidence>
<dbReference type="PANTHER" id="PTHR23293">
    <property type="entry name" value="FAD SYNTHETASE-RELATED FMN ADENYLYLTRANSFERASE"/>
    <property type="match status" value="1"/>
</dbReference>
<keyword evidence="7" id="KW-0548">Nucleotidyltransferase</keyword>
<dbReference type="Pfam" id="PF00994">
    <property type="entry name" value="MoCF_biosynth"/>
    <property type="match status" value="1"/>
</dbReference>
<keyword evidence="4" id="KW-0285">Flavoprotein</keyword>
<dbReference type="OrthoDB" id="270728at2759"/>
<keyword evidence="5" id="KW-0288">FMN</keyword>
<feature type="domain" description="MoaB/Mog" evidence="14">
    <location>
        <begin position="57"/>
        <end position="228"/>
    </location>
</feature>
<evidence type="ECO:0000256" key="8">
    <source>
        <dbReference type="ARBA" id="ARBA00022741"/>
    </source>
</evidence>
<evidence type="ECO:0000256" key="9">
    <source>
        <dbReference type="ARBA" id="ARBA00022827"/>
    </source>
</evidence>
<organism evidence="15 16">
    <name type="scientific">Ancylostoma ceylanicum</name>
    <dbReference type="NCBI Taxonomy" id="53326"/>
    <lineage>
        <taxon>Eukaryota</taxon>
        <taxon>Metazoa</taxon>
        <taxon>Ecdysozoa</taxon>
        <taxon>Nematoda</taxon>
        <taxon>Chromadorea</taxon>
        <taxon>Rhabditida</taxon>
        <taxon>Rhabditina</taxon>
        <taxon>Rhabditomorpha</taxon>
        <taxon>Strongyloidea</taxon>
        <taxon>Ancylostomatidae</taxon>
        <taxon>Ancylostomatinae</taxon>
        <taxon>Ancylostoma</taxon>
    </lineage>
</organism>
<dbReference type="InterPro" id="IPR056596">
    <property type="entry name" value="FLAD1_M"/>
</dbReference>
<dbReference type="PANTHER" id="PTHR23293:SF9">
    <property type="entry name" value="FAD SYNTHASE"/>
    <property type="match status" value="1"/>
</dbReference>
<dbReference type="SUPFAM" id="SSF53218">
    <property type="entry name" value="Molybdenum cofactor biosynthesis proteins"/>
    <property type="match status" value="1"/>
</dbReference>
<comment type="caution">
    <text evidence="15">The sequence shown here is derived from an EMBL/GenBank/DDBJ whole genome shotgun (WGS) entry which is preliminary data.</text>
</comment>
<dbReference type="Gene3D" id="3.40.980.10">
    <property type="entry name" value="MoaB/Mog-like domain"/>
    <property type="match status" value="1"/>
</dbReference>
<evidence type="ECO:0000256" key="4">
    <source>
        <dbReference type="ARBA" id="ARBA00022630"/>
    </source>
</evidence>
<dbReference type="EC" id="2.7.7.2" evidence="3"/>
<evidence type="ECO:0000256" key="2">
    <source>
        <dbReference type="ARBA" id="ARBA00007589"/>
    </source>
</evidence>
<protein>
    <recommendedName>
        <fullName evidence="3">FAD synthase</fullName>
        <ecNumber evidence="3">2.7.7.2</ecNumber>
    </recommendedName>
    <alternativeName>
        <fullName evidence="11">FAD pyrophosphorylase</fullName>
    </alternativeName>
    <alternativeName>
        <fullName evidence="12">FMN adenylyltransferase</fullName>
    </alternativeName>
</protein>
<evidence type="ECO:0000256" key="1">
    <source>
        <dbReference type="ARBA" id="ARBA00004726"/>
    </source>
</evidence>
<keyword evidence="8" id="KW-0547">Nucleotide-binding</keyword>
<dbReference type="Proteomes" id="UP000024635">
    <property type="component" value="Unassembled WGS sequence"/>
</dbReference>
<keyword evidence="10" id="KW-0067">ATP-binding</keyword>
<keyword evidence="6" id="KW-0808">Transferase</keyword>
<dbReference type="InterPro" id="IPR002500">
    <property type="entry name" value="PAPS_reduct_dom"/>
</dbReference>
<dbReference type="EMBL" id="JARK01001623">
    <property type="protein sequence ID" value="EYB85991.1"/>
    <property type="molecule type" value="Genomic_DNA"/>
</dbReference>
<dbReference type="InterPro" id="IPR036425">
    <property type="entry name" value="MoaB/Mog-like_dom_sf"/>
</dbReference>
<proteinExistence type="inferred from homology"/>
<dbReference type="InterPro" id="IPR014729">
    <property type="entry name" value="Rossmann-like_a/b/a_fold"/>
</dbReference>
<dbReference type="Gene3D" id="3.40.50.620">
    <property type="entry name" value="HUPs"/>
    <property type="match status" value="1"/>
</dbReference>
<evidence type="ECO:0000256" key="6">
    <source>
        <dbReference type="ARBA" id="ARBA00022679"/>
    </source>
</evidence>
<dbReference type="InterPro" id="IPR001453">
    <property type="entry name" value="MoaB/Mog_dom"/>
</dbReference>
<accession>A0A016S6B1</accession>
<comment type="pathway">
    <text evidence="1">Cofactor biosynthesis; FAD biosynthesis; FAD from FMN: step 1/1.</text>
</comment>
<dbReference type="GO" id="GO:0006747">
    <property type="term" value="P:FAD biosynthetic process"/>
    <property type="evidence" value="ECO:0007669"/>
    <property type="project" value="TreeGrafter"/>
</dbReference>
<evidence type="ECO:0000259" key="14">
    <source>
        <dbReference type="SMART" id="SM00852"/>
    </source>
</evidence>
<dbReference type="CDD" id="cd00885">
    <property type="entry name" value="cinA"/>
    <property type="match status" value="1"/>
</dbReference>
<evidence type="ECO:0000256" key="5">
    <source>
        <dbReference type="ARBA" id="ARBA00022643"/>
    </source>
</evidence>
<gene>
    <name evidence="15" type="primary">Acey_s0287.g1452</name>
    <name evidence="15" type="synonym">Acey-R53.1</name>
    <name evidence="15" type="ORF">Y032_0287g1452</name>
</gene>
<sequence>MRAQLTQYIPREVIVKPIPGTELQLLQVKLPLMLRVLSRRTIQRMRLPRTEMRPTAGLIVIGDEILKGSTMDTNSHFISRKLHELGVQVKKISAIGDNVDEISDEIRVFSERFDYVFTTGGVGPTHDDKTYIGLARAFNDSLYKSPEIVAAIEKYFPPGGLSSDRDLFVDKLSTIPASAQLLWGVRSSNGKPSSFPVVRLNNVISLPGVPRFCERAFMELKDQLFPSSEVKPLFSKTLYTTEDELKFAEKLTRIASNYEDVVEIGSYPIMKNSFFKTKLIVESESNESGQAVVQDILKLLEGTIVHYDSEPWVDTVTKFYSFRERELAKNPAFVAKLDEALDIVRKIVEEYPLEQIMLSFNGGKDCTVLLHMLRLVIDEKYGADIPMQGFHILCEDQFPEATQFIIDVAKRYNIVVTEYPGPLKTGLALLKDEQPNIVAVLMGSRASDPRGKYMKSAVQWTDEDWPRVLRVCPILSWSYKDVWAALRGLCIPYCSLYDMGYTSLGGRSTTVRNPLLKCVGKDGTVRYMPAFTLEDGDMERNGRSCI</sequence>
<evidence type="ECO:0000256" key="13">
    <source>
        <dbReference type="ARBA" id="ARBA00049494"/>
    </source>
</evidence>
<dbReference type="AlphaFoldDB" id="A0A016S6B1"/>
<keyword evidence="9" id="KW-0274">FAD</keyword>
<dbReference type="GO" id="GO:0005524">
    <property type="term" value="F:ATP binding"/>
    <property type="evidence" value="ECO:0007669"/>
    <property type="project" value="UniProtKB-KW"/>
</dbReference>
<evidence type="ECO:0000256" key="7">
    <source>
        <dbReference type="ARBA" id="ARBA00022695"/>
    </source>
</evidence>
<name>A0A016S6B1_9BILA</name>
<dbReference type="SUPFAM" id="SSF52402">
    <property type="entry name" value="Adenine nucleotide alpha hydrolases-like"/>
    <property type="match status" value="1"/>
</dbReference>
<keyword evidence="16" id="KW-1185">Reference proteome</keyword>
<dbReference type="Pfam" id="PF24102">
    <property type="entry name" value="FLAD1_M"/>
    <property type="match status" value="1"/>
</dbReference>
<comment type="similarity">
    <text evidence="2">In the N-terminal section; belongs to the MoaB/Mog family.</text>
</comment>
<reference evidence="16" key="1">
    <citation type="journal article" date="2015" name="Nat. Genet.">
        <title>The genome and transcriptome of the zoonotic hookworm Ancylostoma ceylanicum identify infection-specific gene families.</title>
        <authorList>
            <person name="Schwarz E.M."/>
            <person name="Hu Y."/>
            <person name="Antoshechkin I."/>
            <person name="Miller M.M."/>
            <person name="Sternberg P.W."/>
            <person name="Aroian R.V."/>
        </authorList>
    </citation>
    <scope>NUCLEOTIDE SEQUENCE</scope>
    <source>
        <strain evidence="16">HY135</strain>
    </source>
</reference>
<evidence type="ECO:0000256" key="3">
    <source>
        <dbReference type="ARBA" id="ARBA00012393"/>
    </source>
</evidence>
<evidence type="ECO:0000256" key="10">
    <source>
        <dbReference type="ARBA" id="ARBA00022840"/>
    </source>
</evidence>